<dbReference type="EMBL" id="JAOPJF010000010">
    <property type="protein sequence ID" value="KAK1147826.1"/>
    <property type="molecule type" value="Genomic_DNA"/>
</dbReference>
<accession>A0ACC3BB51</accession>
<evidence type="ECO:0000313" key="2">
    <source>
        <dbReference type="Proteomes" id="UP001177260"/>
    </source>
</evidence>
<protein>
    <submittedName>
        <fullName evidence="1">Type I Iterative Polyketide synthase (PKS)</fullName>
    </submittedName>
</protein>
<comment type="caution">
    <text evidence="1">The sequence shown here is derived from an EMBL/GenBank/DDBJ whole genome shotgun (WGS) entry which is preliminary data.</text>
</comment>
<gene>
    <name evidence="1" type="ORF">N8T08_000339</name>
</gene>
<reference evidence="1 2" key="1">
    <citation type="journal article" date="2023" name="ACS Omega">
        <title>Identification of the Neoaspergillic Acid Biosynthesis Gene Cluster by Establishing an In Vitro CRISPR-Ribonucleoprotein Genetic System in Aspergillus melleus.</title>
        <authorList>
            <person name="Yuan B."/>
            <person name="Grau M.F."/>
            <person name="Murata R.M."/>
            <person name="Torok T."/>
            <person name="Venkateswaran K."/>
            <person name="Stajich J.E."/>
            <person name="Wang C.C.C."/>
        </authorList>
    </citation>
    <scope>NUCLEOTIDE SEQUENCE [LARGE SCALE GENOMIC DNA]</scope>
    <source>
        <strain evidence="1 2">IMV 1140</strain>
    </source>
</reference>
<sequence length="1955" mass="214576">MQANVFVFGDQTVPFDSTLHDLLQVKDNPILIDYIEKVGYHLRRYVSSLSVYQQDWFPSFTTLVDLFARHDKSHACPALKFAFVVATQIGLFIKHLEDGSSPYPTDHTYVIGACTGCFAAAAISTSRTLTELVPAAVEAVLVALQTAVRALTLRDDLIGHDEEHKAWSALVAVNEAVAEELVQKFNTEKTLPRVMQLYVSSISNCVTISGPPGLLPQFLLASALKHSVLPIEIPYHAPHLFSGDDAGGFHHPSLQGYAQRLPIVSAASGVILESQRFEDLLHGAVTETLTHPIQWIRLVSSLSRELSAHDFTDCTFYCVQHQGSFLASSLAQQLPSLTVTTTSINEGPLPSSPESEPTGRFSDSKIAIIGYSGRFPDSASNEEFWSLLLAGRDVHRTIPEDRFDWERHYDATGKKRNTSRIKYGCFIKEPGVFDARFFSMSVREAENTDPCQRLGLTTAFEAIEMAGLVPNSTPSTQQDRIGVFYGMTSDDWREVNSGQNVDTYFIPGGNRAFLSGRISYFFRFCGPSLSIDTACSSSFAAIQTACAYLWRGECDTALAGGVNVLTNPDNFAGLDRGHFLTTKGNCNAFDDGADGYCRSDCVASILLKRLDDALSDNDPIFGVIRGTCTNHCGRTDSITRPFEGDQIAVFNRILRYTGTDPREVEYVEMHGTGTQAGDATEMKSVLSVFAPEQPRKKRLYLGAAKANMGHAESASGVASLIKVLLMLKFSTIPPHCGIKTKINHTYPTDWEERNVHIPMKATDWNKRKGEKRLVFLNNFSAAGGNTALLVEDAPERSRPGEDKRTRHVVAATAKTAKSLQEVSLSRLSYTTTARRMHHSFRVLVSGGDAVSIRERLQESVAIVHTVSPKSRIVMVFSGQGTLYAGMGQQLFDAVPSFRDCILRLNSIAQSQGFPPFLPIIQAISEDPSPVADQLSLVCLQMALYNFWTSLGGLPVATIGHSLGEYAALYAAGVLTASDVIYLVGTRAMLFAEKTRPRTHGMLVIKKSVQELQLELNSCEIACFNQPESNVVSGSLGQLYGLKQRLDGCRVACTMMDVPYAFHSAQVNPMLKEFEVAASRIRYRPPRITYISSLLATVVSAGDASTLNGEYLTKACRQPVNFQGAIQAAGADLVDENTIWLELGSHTVCSGMIKGILSRDTLTVPSLLRDTDTWAVITGGLEVLYNGGVEINWSEYHRPWEHQQEVLALPRYAWDLKKYWILYRNNFCLTKGDGVSSVEKAEPPYLSPSVQQVLEESHGDHTSTLLAASDIHDARLAPILTGHVVHGTVLCPSSLYADVALTIARHMTQSAKLSLDIAGLDVAEMKIQNPLISQDVPSQLYYVSATANWQTRLVSCRLFSGPKDKETEHATFCIRITETHSWLNEWRRNTYLIQSRINALQESAHQGNAHHVKRKLAYQIFAQTVEYGSNYHGMQDVVFDAEEYEATVLVSFQSGDNGFIFNPCWIDSLGHVAGFVMNSDVSPGKPHVFINQGWERMRCPVPMSMGKTYRVYNKMQVESGMTYVGDTYILEEGTVIGLYEGVRFQGIPRRVLERVLSGGASERRAPPPVTHRQHSPAHEATKPDAAARVMSIIAAESGLALADLSPKDEFTNHGIDSLLSLTICGRIQEEVGIEVSSSLFTEYPTPKDLITHLAFLSGSPTINTPSSSETMSGYLTGVTEPTASGSTSIMDLLRSTIASETGASINEINPTTPFSELGVDSLLALTITSTLAETLEIEIPSTALTDCHNLSELNKSLGLIIPPPDLPAPQPPTAVPSSNPSSGPQSTSILLWGNPKNSSKTLFFFPDGSGSATSYAHIPKVPNTAAYALNCPYMKTPHKMTHSLESLTAKYLLEIRRRQPTGPYHLAGWSAGGICAYEAARQLHSAGQDTSRIILIDAPNPIGLQNPPAKMYDFFEQIGIFGRGSVPDWLRPHFDAFILLLDAYKMECVMERKFRT</sequence>
<evidence type="ECO:0000313" key="1">
    <source>
        <dbReference type="EMBL" id="KAK1147826.1"/>
    </source>
</evidence>
<name>A0ACC3BB51_9EURO</name>
<proteinExistence type="predicted"/>
<organism evidence="1 2">
    <name type="scientific">Aspergillus melleus</name>
    <dbReference type="NCBI Taxonomy" id="138277"/>
    <lineage>
        <taxon>Eukaryota</taxon>
        <taxon>Fungi</taxon>
        <taxon>Dikarya</taxon>
        <taxon>Ascomycota</taxon>
        <taxon>Pezizomycotina</taxon>
        <taxon>Eurotiomycetes</taxon>
        <taxon>Eurotiomycetidae</taxon>
        <taxon>Eurotiales</taxon>
        <taxon>Aspergillaceae</taxon>
        <taxon>Aspergillus</taxon>
        <taxon>Aspergillus subgen. Circumdati</taxon>
    </lineage>
</organism>
<dbReference type="Proteomes" id="UP001177260">
    <property type="component" value="Unassembled WGS sequence"/>
</dbReference>
<keyword evidence="2" id="KW-1185">Reference proteome</keyword>